<reference evidence="4 5" key="1">
    <citation type="submission" date="2020-07" db="EMBL/GenBank/DDBJ databases">
        <title>Sequencing the genomes of 1000 actinobacteria strains.</title>
        <authorList>
            <person name="Klenk H.-P."/>
        </authorList>
    </citation>
    <scope>NUCLEOTIDE SEQUENCE [LARGE SCALE GENOMIC DNA]</scope>
    <source>
        <strain evidence="4 5">DSM 23141</strain>
    </source>
</reference>
<gene>
    <name evidence="4" type="ORF">BJ979_002364</name>
</gene>
<sequence>MTDTLSTSPDAGWYDDPAAGGELRWWDGARWTAATRERPTAADGAARVPTEAIPAPSLAELLREDAELDRRLHELGDDLPRPPRRRPDPVGPRRSTWTAAPVEEPDAGDRSSRTPAAWALVALPLVLGLLLPLGWTVLRGVGFSAVFGVLLVLVLVHALAALLLGLDARELRRRDWEPLSPVWALTSVVGLLAARIALVHRQGGEVRLGIILSAASTALGIAAAALLGSA</sequence>
<keyword evidence="2" id="KW-1133">Transmembrane helix</keyword>
<evidence type="ECO:0000313" key="5">
    <source>
        <dbReference type="Proteomes" id="UP000553888"/>
    </source>
</evidence>
<dbReference type="EMBL" id="JACBZY010000001">
    <property type="protein sequence ID" value="NYG99738.1"/>
    <property type="molecule type" value="Genomic_DNA"/>
</dbReference>
<keyword evidence="2" id="KW-0472">Membrane</keyword>
<feature type="domain" description="DUF2510" evidence="3">
    <location>
        <begin position="11"/>
        <end position="43"/>
    </location>
</feature>
<keyword evidence="2" id="KW-0812">Transmembrane</keyword>
<accession>A0A852YKL7</accession>
<dbReference type="RefSeq" id="WP_343046686.1">
    <property type="nucleotide sequence ID" value="NZ_JACBZY010000001.1"/>
</dbReference>
<dbReference type="InterPro" id="IPR018929">
    <property type="entry name" value="DUF2510"/>
</dbReference>
<name>A0A852YKL7_9MICO</name>
<comment type="caution">
    <text evidence="4">The sequence shown here is derived from an EMBL/GenBank/DDBJ whole genome shotgun (WGS) entry which is preliminary data.</text>
</comment>
<proteinExistence type="predicted"/>
<protein>
    <recommendedName>
        <fullName evidence="3">DUF2510 domain-containing protein</fullName>
    </recommendedName>
</protein>
<dbReference type="AlphaFoldDB" id="A0A852YKL7"/>
<keyword evidence="5" id="KW-1185">Reference proteome</keyword>
<feature type="transmembrane region" description="Helical" evidence="2">
    <location>
        <begin position="210"/>
        <end position="228"/>
    </location>
</feature>
<dbReference type="Pfam" id="PF10708">
    <property type="entry name" value="DUF2510"/>
    <property type="match status" value="1"/>
</dbReference>
<evidence type="ECO:0000256" key="2">
    <source>
        <dbReference type="SAM" id="Phobius"/>
    </source>
</evidence>
<dbReference type="Proteomes" id="UP000553888">
    <property type="component" value="Unassembled WGS sequence"/>
</dbReference>
<evidence type="ECO:0000313" key="4">
    <source>
        <dbReference type="EMBL" id="NYG99738.1"/>
    </source>
</evidence>
<organism evidence="4 5">
    <name type="scientific">Schumannella luteola</name>
    <dbReference type="NCBI Taxonomy" id="472059"/>
    <lineage>
        <taxon>Bacteria</taxon>
        <taxon>Bacillati</taxon>
        <taxon>Actinomycetota</taxon>
        <taxon>Actinomycetes</taxon>
        <taxon>Micrococcales</taxon>
        <taxon>Microbacteriaceae</taxon>
        <taxon>Schumannella</taxon>
    </lineage>
</organism>
<evidence type="ECO:0000256" key="1">
    <source>
        <dbReference type="SAM" id="MobiDB-lite"/>
    </source>
</evidence>
<feature type="region of interest" description="Disordered" evidence="1">
    <location>
        <begin position="73"/>
        <end position="110"/>
    </location>
</feature>
<evidence type="ECO:0000259" key="3">
    <source>
        <dbReference type="Pfam" id="PF10708"/>
    </source>
</evidence>
<feature type="transmembrane region" description="Helical" evidence="2">
    <location>
        <begin position="116"/>
        <end position="135"/>
    </location>
</feature>
<feature type="transmembrane region" description="Helical" evidence="2">
    <location>
        <begin position="178"/>
        <end position="198"/>
    </location>
</feature>
<feature type="transmembrane region" description="Helical" evidence="2">
    <location>
        <begin position="141"/>
        <end position="166"/>
    </location>
</feature>
<feature type="compositionally biased region" description="Basic and acidic residues" evidence="1">
    <location>
        <begin position="73"/>
        <end position="88"/>
    </location>
</feature>